<reference evidence="2 3" key="1">
    <citation type="journal article" date="2011" name="Front. Microbiol.">
        <title>Genomic signatures of strain selection and enhancement in Bacillus atrophaeus var. globigii, a historical biowarfare simulant.</title>
        <authorList>
            <person name="Gibbons H.S."/>
            <person name="Broomall S.M."/>
            <person name="McNew L.A."/>
            <person name="Daligault H."/>
            <person name="Chapman C."/>
            <person name="Bruce D."/>
            <person name="Karavis M."/>
            <person name="Krepps M."/>
            <person name="McGregor P.A."/>
            <person name="Hong C."/>
            <person name="Park K.H."/>
            <person name="Akmal A."/>
            <person name="Feldman A."/>
            <person name="Lin J.S."/>
            <person name="Chang W.E."/>
            <person name="Higgs B.W."/>
            <person name="Demirev P."/>
            <person name="Lindquist J."/>
            <person name="Liem A."/>
            <person name="Fochler E."/>
            <person name="Read T.D."/>
            <person name="Tapia R."/>
            <person name="Johnson S."/>
            <person name="Bishop-Lilly K.A."/>
            <person name="Detter C."/>
            <person name="Han C."/>
            <person name="Sozhamannan S."/>
            <person name="Rosenzweig C.N."/>
            <person name="Skowronski E.W."/>
        </authorList>
    </citation>
    <scope>NUCLEOTIDE SEQUENCE [LARGE SCALE GENOMIC DNA]</scope>
    <source>
        <strain evidence="2 3">CC-PW-9</strain>
    </source>
</reference>
<dbReference type="AlphaFoldDB" id="A0A432ZPW6"/>
<dbReference type="Proteomes" id="UP000287996">
    <property type="component" value="Unassembled WGS sequence"/>
</dbReference>
<protein>
    <submittedName>
        <fullName evidence="2">Uncharacterized protein</fullName>
    </submittedName>
</protein>
<evidence type="ECO:0000313" key="2">
    <source>
        <dbReference type="EMBL" id="RUO79937.1"/>
    </source>
</evidence>
<name>A0A432ZPW6_9GAMM</name>
<sequence>MKRTQWLWLFAAIACGASADQVSWHHTALIDLYAVQPEHLDGEGEVIGFYQLSGSQQVTENLYWQASAFANTNGSVSAIAQDLQGASNIESQASVRVAEAYLGWEAGQWRVELGRRDENSVFAGADSATQFIQSS</sequence>
<keyword evidence="3" id="KW-1185">Reference proteome</keyword>
<evidence type="ECO:0000256" key="1">
    <source>
        <dbReference type="SAM" id="SignalP"/>
    </source>
</evidence>
<evidence type="ECO:0000313" key="3">
    <source>
        <dbReference type="Proteomes" id="UP000287996"/>
    </source>
</evidence>
<keyword evidence="1" id="KW-0732">Signal</keyword>
<dbReference type="RefSeq" id="WP_126842113.1">
    <property type="nucleotide sequence ID" value="NZ_PIQH01000007.1"/>
</dbReference>
<comment type="caution">
    <text evidence="2">The sequence shown here is derived from an EMBL/GenBank/DDBJ whole genome shotgun (WGS) entry which is preliminary data.</text>
</comment>
<gene>
    <name evidence="2" type="ORF">CWI84_08230</name>
</gene>
<organism evidence="2 3">
    <name type="scientific">Idiomarina tyrosinivorans</name>
    <dbReference type="NCBI Taxonomy" id="1445662"/>
    <lineage>
        <taxon>Bacteria</taxon>
        <taxon>Pseudomonadati</taxon>
        <taxon>Pseudomonadota</taxon>
        <taxon>Gammaproteobacteria</taxon>
        <taxon>Alteromonadales</taxon>
        <taxon>Idiomarinaceae</taxon>
        <taxon>Idiomarina</taxon>
    </lineage>
</organism>
<dbReference type="EMBL" id="PIQH01000007">
    <property type="protein sequence ID" value="RUO79937.1"/>
    <property type="molecule type" value="Genomic_DNA"/>
</dbReference>
<proteinExistence type="predicted"/>
<feature type="signal peptide" evidence="1">
    <location>
        <begin position="1"/>
        <end position="19"/>
    </location>
</feature>
<accession>A0A432ZPW6</accession>
<dbReference type="PROSITE" id="PS51257">
    <property type="entry name" value="PROKAR_LIPOPROTEIN"/>
    <property type="match status" value="1"/>
</dbReference>
<feature type="chain" id="PRO_5019067163" evidence="1">
    <location>
        <begin position="20"/>
        <end position="135"/>
    </location>
</feature>
<dbReference type="OrthoDB" id="545475at2"/>